<dbReference type="Gene3D" id="3.40.50.150">
    <property type="entry name" value="Vaccinia Virus protein VP39"/>
    <property type="match status" value="1"/>
</dbReference>
<reference evidence="10 11" key="1">
    <citation type="journal article" date="2013" name="Curr. Biol.">
        <title>The Genome of the Foraminiferan Reticulomyxa filosa.</title>
        <authorList>
            <person name="Glockner G."/>
            <person name="Hulsmann N."/>
            <person name="Schleicher M."/>
            <person name="Noegel A.A."/>
            <person name="Eichinger L."/>
            <person name="Gallinger C."/>
            <person name="Pawlowski J."/>
            <person name="Sierra R."/>
            <person name="Euteneuer U."/>
            <person name="Pillet L."/>
            <person name="Moustafa A."/>
            <person name="Platzer M."/>
            <person name="Groth M."/>
            <person name="Szafranski K."/>
            <person name="Schliwa M."/>
        </authorList>
    </citation>
    <scope>NUCLEOTIDE SEQUENCE [LARGE SCALE GENOMIC DNA]</scope>
</reference>
<dbReference type="SUPFAM" id="SSF53335">
    <property type="entry name" value="S-adenosyl-L-methionine-dependent methyltransferases"/>
    <property type="match status" value="1"/>
</dbReference>
<dbReference type="EC" id="2.1.1.137" evidence="4"/>
<evidence type="ECO:0000256" key="2">
    <source>
        <dbReference type="ARBA" id="ARBA00022691"/>
    </source>
</evidence>
<comment type="similarity">
    <text evidence="3">Belongs to the methyltransferase superfamily. Arsenite methyltransferase family.</text>
</comment>
<keyword evidence="1" id="KW-0808">Transferase</keyword>
<feature type="domain" description="Methyltransferase" evidence="9">
    <location>
        <begin position="104"/>
        <end position="245"/>
    </location>
</feature>
<evidence type="ECO:0000313" key="10">
    <source>
        <dbReference type="EMBL" id="ETO35460.1"/>
    </source>
</evidence>
<dbReference type="CDD" id="cd02440">
    <property type="entry name" value="AdoMet_MTases"/>
    <property type="match status" value="1"/>
</dbReference>
<dbReference type="InterPro" id="IPR029063">
    <property type="entry name" value="SAM-dependent_MTases_sf"/>
</dbReference>
<evidence type="ECO:0000256" key="6">
    <source>
        <dbReference type="ARBA" id="ARBA00047941"/>
    </source>
</evidence>
<evidence type="ECO:0000256" key="4">
    <source>
        <dbReference type="ARBA" id="ARBA00034521"/>
    </source>
</evidence>
<sequence length="260" mass="28886">MSTHSLALISELIKIFCSQFKENLVFDSNMSTEAKESQKSDKDVHTIVADYYGKVLQSKKDLKTNACCTAGAPHPTIRQALKLVPDEIMEKYYGCGNPIPFGMKGLTVVDLGSGSGRDCYIASNLVGEKGKVIGVDMTDEQLQVARAHVEGYCKKTLGYQSINLEFRKGLIENLTDEEGANIKPDSVDIVISNCVVNLSPNKDQVLSSVWSILKTGGEFYFSDVYCDRRLPSHVRTHHVLLGECLGWTNKQFLFLFFITL</sequence>
<keyword evidence="2" id="KW-0949">S-adenosyl-L-methionine</keyword>
<dbReference type="Pfam" id="PF13847">
    <property type="entry name" value="Methyltransf_31"/>
    <property type="match status" value="1"/>
</dbReference>
<evidence type="ECO:0000256" key="7">
    <source>
        <dbReference type="ARBA" id="ARBA00047943"/>
    </source>
</evidence>
<dbReference type="PANTHER" id="PTHR43675">
    <property type="entry name" value="ARSENITE METHYLTRANSFERASE"/>
    <property type="match status" value="1"/>
</dbReference>
<accession>X6PAA8</accession>
<evidence type="ECO:0000256" key="5">
    <source>
        <dbReference type="ARBA" id="ARBA00034545"/>
    </source>
</evidence>
<evidence type="ECO:0000256" key="8">
    <source>
        <dbReference type="ARBA" id="ARBA00048428"/>
    </source>
</evidence>
<evidence type="ECO:0000256" key="3">
    <source>
        <dbReference type="ARBA" id="ARBA00034487"/>
    </source>
</evidence>
<comment type="catalytic activity">
    <reaction evidence="8">
        <text>arsenic triglutathione + 3 [thioredoxin]-dithiol + 3 S-adenosyl-L-methionine = trimethylarsine + 3 [thioredoxin]-disulfide + 3 glutathione + 3 S-adenosyl-L-homocysteine + 3 H(+)</text>
        <dbReference type="Rhea" id="RHEA:69432"/>
        <dbReference type="Rhea" id="RHEA-COMP:10698"/>
        <dbReference type="Rhea" id="RHEA-COMP:10700"/>
        <dbReference type="ChEBI" id="CHEBI:15378"/>
        <dbReference type="ChEBI" id="CHEBI:27130"/>
        <dbReference type="ChEBI" id="CHEBI:29950"/>
        <dbReference type="ChEBI" id="CHEBI:50058"/>
        <dbReference type="ChEBI" id="CHEBI:57856"/>
        <dbReference type="ChEBI" id="CHEBI:57925"/>
        <dbReference type="ChEBI" id="CHEBI:59789"/>
        <dbReference type="ChEBI" id="CHEBI:183640"/>
        <dbReference type="EC" id="2.1.1.137"/>
    </reaction>
</comment>
<organism evidence="10 11">
    <name type="scientific">Reticulomyxa filosa</name>
    <dbReference type="NCBI Taxonomy" id="46433"/>
    <lineage>
        <taxon>Eukaryota</taxon>
        <taxon>Sar</taxon>
        <taxon>Rhizaria</taxon>
        <taxon>Retaria</taxon>
        <taxon>Foraminifera</taxon>
        <taxon>Monothalamids</taxon>
        <taxon>Reticulomyxidae</taxon>
        <taxon>Reticulomyxa</taxon>
    </lineage>
</organism>
<dbReference type="InterPro" id="IPR026669">
    <property type="entry name" value="Arsenite_MeTrfase-like"/>
</dbReference>
<evidence type="ECO:0000259" key="9">
    <source>
        <dbReference type="Pfam" id="PF13847"/>
    </source>
</evidence>
<gene>
    <name evidence="10" type="ORF">RFI_01602</name>
</gene>
<comment type="caution">
    <text evidence="10">The sequence shown here is derived from an EMBL/GenBank/DDBJ whole genome shotgun (WGS) entry which is preliminary data.</text>
</comment>
<dbReference type="Proteomes" id="UP000023152">
    <property type="component" value="Unassembled WGS sequence"/>
</dbReference>
<dbReference type="AlphaFoldDB" id="X6PAA8"/>
<name>X6PAA8_RETFI</name>
<dbReference type="OrthoDB" id="8300214at2759"/>
<dbReference type="InterPro" id="IPR025714">
    <property type="entry name" value="Methyltranfer_dom"/>
</dbReference>
<comment type="catalytic activity">
    <reaction evidence="7">
        <text>arsenic triglutathione + 2 [thioredoxin]-dithiol + 2 S-adenosyl-L-methionine + H2O = dimethylarsinous acid + 2 [thioredoxin]-disulfide + 3 glutathione + 2 S-adenosyl-L-homocysteine + 2 H(+)</text>
        <dbReference type="Rhea" id="RHEA:69464"/>
        <dbReference type="Rhea" id="RHEA-COMP:10698"/>
        <dbReference type="Rhea" id="RHEA-COMP:10700"/>
        <dbReference type="ChEBI" id="CHEBI:15377"/>
        <dbReference type="ChEBI" id="CHEBI:15378"/>
        <dbReference type="ChEBI" id="CHEBI:23808"/>
        <dbReference type="ChEBI" id="CHEBI:29950"/>
        <dbReference type="ChEBI" id="CHEBI:50058"/>
        <dbReference type="ChEBI" id="CHEBI:57856"/>
        <dbReference type="ChEBI" id="CHEBI:57925"/>
        <dbReference type="ChEBI" id="CHEBI:59789"/>
        <dbReference type="ChEBI" id="CHEBI:183640"/>
        <dbReference type="EC" id="2.1.1.137"/>
    </reaction>
</comment>
<proteinExistence type="inferred from homology"/>
<evidence type="ECO:0000313" key="11">
    <source>
        <dbReference type="Proteomes" id="UP000023152"/>
    </source>
</evidence>
<dbReference type="PANTHER" id="PTHR43675:SF8">
    <property type="entry name" value="ARSENITE METHYLTRANSFERASE"/>
    <property type="match status" value="1"/>
</dbReference>
<dbReference type="EMBL" id="ASPP01001577">
    <property type="protein sequence ID" value="ETO35460.1"/>
    <property type="molecule type" value="Genomic_DNA"/>
</dbReference>
<protein>
    <recommendedName>
        <fullName evidence="5">Arsenite methyltransferase</fullName>
        <ecNumber evidence="4">2.1.1.137</ecNumber>
    </recommendedName>
</protein>
<dbReference type="GO" id="GO:0030791">
    <property type="term" value="F:arsenite methyltransferase activity"/>
    <property type="evidence" value="ECO:0007669"/>
    <property type="project" value="UniProtKB-EC"/>
</dbReference>
<comment type="catalytic activity">
    <reaction evidence="6">
        <text>arsenic triglutathione + [thioredoxin]-dithiol + S-adenosyl-L-methionine + 2 H2O = methylarsonous acid + [thioredoxin]-disulfide + 3 glutathione + S-adenosyl-L-homocysteine + H(+)</text>
        <dbReference type="Rhea" id="RHEA:69460"/>
        <dbReference type="Rhea" id="RHEA-COMP:10698"/>
        <dbReference type="Rhea" id="RHEA-COMP:10700"/>
        <dbReference type="ChEBI" id="CHEBI:15377"/>
        <dbReference type="ChEBI" id="CHEBI:15378"/>
        <dbReference type="ChEBI" id="CHEBI:17826"/>
        <dbReference type="ChEBI" id="CHEBI:29950"/>
        <dbReference type="ChEBI" id="CHEBI:50058"/>
        <dbReference type="ChEBI" id="CHEBI:57856"/>
        <dbReference type="ChEBI" id="CHEBI:57925"/>
        <dbReference type="ChEBI" id="CHEBI:59789"/>
        <dbReference type="ChEBI" id="CHEBI:183640"/>
        <dbReference type="EC" id="2.1.1.137"/>
    </reaction>
</comment>
<evidence type="ECO:0000256" key="1">
    <source>
        <dbReference type="ARBA" id="ARBA00022679"/>
    </source>
</evidence>
<keyword evidence="11" id="KW-1185">Reference proteome</keyword>